<dbReference type="CDD" id="cd15283">
    <property type="entry name" value="7tmC_V2R_pheromone"/>
    <property type="match status" value="1"/>
</dbReference>
<dbReference type="InterPro" id="IPR000068">
    <property type="entry name" value="GPCR_3_Ca_sens_rcpt-rel"/>
</dbReference>
<keyword evidence="11" id="KW-0807">Transducer</keyword>
<keyword evidence="10" id="KW-0325">Glycoprotein</keyword>
<dbReference type="InterPro" id="IPR017978">
    <property type="entry name" value="GPCR_3_C"/>
</dbReference>
<evidence type="ECO:0000256" key="3">
    <source>
        <dbReference type="ARBA" id="ARBA00022475"/>
    </source>
</evidence>
<feature type="transmembrane region" description="Helical" evidence="12">
    <location>
        <begin position="586"/>
        <end position="606"/>
    </location>
</feature>
<keyword evidence="4 12" id="KW-0812">Transmembrane</keyword>
<evidence type="ECO:0000256" key="11">
    <source>
        <dbReference type="ARBA" id="ARBA00023224"/>
    </source>
</evidence>
<dbReference type="GO" id="GO:0005886">
    <property type="term" value="C:plasma membrane"/>
    <property type="evidence" value="ECO:0007669"/>
    <property type="project" value="UniProtKB-SubCell"/>
</dbReference>
<keyword evidence="8 12" id="KW-0472">Membrane</keyword>
<keyword evidence="9" id="KW-0675">Receptor</keyword>
<evidence type="ECO:0000256" key="6">
    <source>
        <dbReference type="ARBA" id="ARBA00022989"/>
    </source>
</evidence>
<sequence>MKHPLNKPVPVPHEWYQSGDILIGGITSHIFYYFHEITFKVNPSQEFLEVPIVVTKFYQHVLALVYAVNEINENPKILPNVTLGFHIYDSYYDARMTYRTTLDLLFKAQKFVPLYKCHTQKNVLAVIGGLSSEISFHMTDILSLYKIPQLTYGSFALKRSDAAWSPSFYLMAPSEVDQYMGIIHLLQHFGWTWVGLLAVDDENGEHFVQTLQAFLSQNQMCLAFTGEIRNQAHWNTLHEINTMASNIYLPFKDSKANTCIIYGESRTIISLSTLMLLGDPGYKENISMRKVWIMIGQVDFTLTGFQREWDLQSFHGALAFTIHSKELLGFKKFLQTLKPSWTEENGFLGDFWEQAFDCSLPNARVSQELDGTSCTGEETLESLPGIFFEIHTSGESYSIYNAVYAVAHALHDVYSTKPNNRARLEGKHVELQDLQPWQLHPLLQNTLFNNSAGEKITFNQNWETGAGFDITNLITFSNKSFLKVKVGQVDPHARRGEEFIINEDMIVWQRSFTLSICNDYCHPGFQKKRKEGEKFCCYDCSPCPHGEISNQKDLDDCIKCPEDQYPSKDHDQCIPKAISFLHYKELLGTILTSIVVSCSLITLMVLGTFIKHRDTPIVKANNRDITYTLLISLLLCFLCPLLFLGEPRKVTCFLQQSAFGIIFTVAVSCVLAKTITVFVAFMATKPGSSMRKWIGKRLTISIVLSCSLIQAAICMAWLETSPPFPDFDMQSMTTEIVAKCNEGSHIMFYAVLSYMGLLSLISLTVAFLARKLPDSFNEAKFITFSMLIFCSVWVSFVPTYLSTKGKYLVAVESFSILASSSGLLGCIFFPKCYMILLRPDLNTRKQITRKADQSKIFL</sequence>
<dbReference type="PRINTS" id="PR00248">
    <property type="entry name" value="GPCRMGR"/>
</dbReference>
<feature type="transmembrane region" description="Helical" evidence="12">
    <location>
        <begin position="627"/>
        <end position="645"/>
    </location>
</feature>
<dbReference type="InterPro" id="IPR000337">
    <property type="entry name" value="GPCR_3"/>
</dbReference>
<dbReference type="SUPFAM" id="SSF53822">
    <property type="entry name" value="Periplasmic binding protein-like I"/>
    <property type="match status" value="1"/>
</dbReference>
<feature type="transmembrane region" description="Helical" evidence="12">
    <location>
        <begin position="746"/>
        <end position="769"/>
    </location>
</feature>
<dbReference type="FunFam" id="3.40.50.2300:FF:000024">
    <property type="entry name" value="Vomeronasal 2, receptor 73"/>
    <property type="match status" value="1"/>
</dbReference>
<proteinExistence type="inferred from homology"/>
<dbReference type="PANTHER" id="PTHR24061:SF599">
    <property type="entry name" value="G-PROTEIN COUPLED RECEPTORS FAMILY 3 PROFILE DOMAIN-CONTAINING PROTEIN"/>
    <property type="match status" value="1"/>
</dbReference>
<evidence type="ECO:0000259" key="13">
    <source>
        <dbReference type="PROSITE" id="PS50259"/>
    </source>
</evidence>
<keyword evidence="14" id="KW-1185">Reference proteome</keyword>
<evidence type="ECO:0000313" key="14">
    <source>
        <dbReference type="Proteomes" id="UP001190640"/>
    </source>
</evidence>
<dbReference type="Gene3D" id="3.40.50.2300">
    <property type="match status" value="2"/>
</dbReference>
<dbReference type="PROSITE" id="PS00981">
    <property type="entry name" value="G_PROTEIN_RECEP_F3_3"/>
    <property type="match status" value="1"/>
</dbReference>
<keyword evidence="6 12" id="KW-1133">Transmembrane helix</keyword>
<dbReference type="Pfam" id="PF00003">
    <property type="entry name" value="7tm_3"/>
    <property type="match status" value="1"/>
</dbReference>
<evidence type="ECO:0000256" key="12">
    <source>
        <dbReference type="SAM" id="Phobius"/>
    </source>
</evidence>
<evidence type="ECO:0000256" key="9">
    <source>
        <dbReference type="ARBA" id="ARBA00023170"/>
    </source>
</evidence>
<feature type="transmembrane region" description="Helical" evidence="12">
    <location>
        <begin position="807"/>
        <end position="829"/>
    </location>
</feature>
<feature type="domain" description="G-protein coupled receptors family 3 profile" evidence="13">
    <location>
        <begin position="587"/>
        <end position="851"/>
    </location>
</feature>
<dbReference type="InterPro" id="IPR011500">
    <property type="entry name" value="GPCR_3_9-Cys_dom"/>
</dbReference>
<evidence type="ECO:0000256" key="7">
    <source>
        <dbReference type="ARBA" id="ARBA00023040"/>
    </source>
</evidence>
<dbReference type="InterPro" id="IPR004073">
    <property type="entry name" value="GPCR_3_vmron_rcpt_2"/>
</dbReference>
<dbReference type="PROSITE" id="PS50259">
    <property type="entry name" value="G_PROTEIN_RECEP_F3_4"/>
    <property type="match status" value="1"/>
</dbReference>
<protein>
    <submittedName>
        <fullName evidence="15">Vomeronasal type-2 receptor 26-like</fullName>
    </submittedName>
</protein>
<comment type="similarity">
    <text evidence="2">Belongs to the G-protein coupled receptor 3 family.</text>
</comment>
<gene>
    <name evidence="15" type="primary">LOC129339837</name>
</gene>
<dbReference type="Proteomes" id="UP001190640">
    <property type="component" value="Chromosome 12"/>
</dbReference>
<name>A0AA97K5F5_EUBMA</name>
<dbReference type="PRINTS" id="PR01535">
    <property type="entry name" value="VOMERONASL2R"/>
</dbReference>
<evidence type="ECO:0000256" key="1">
    <source>
        <dbReference type="ARBA" id="ARBA00004651"/>
    </source>
</evidence>
<dbReference type="GO" id="GO:0004930">
    <property type="term" value="F:G protein-coupled receptor activity"/>
    <property type="evidence" value="ECO:0007669"/>
    <property type="project" value="UniProtKB-KW"/>
</dbReference>
<dbReference type="Pfam" id="PF07562">
    <property type="entry name" value="NCD3G"/>
    <property type="match status" value="1"/>
</dbReference>
<dbReference type="InterPro" id="IPR038550">
    <property type="entry name" value="GPCR_3_9-Cys_sf"/>
</dbReference>
<keyword evidence="3" id="KW-1003">Cell membrane</keyword>
<reference evidence="15" key="1">
    <citation type="submission" date="2025-08" db="UniProtKB">
        <authorList>
            <consortium name="RefSeq"/>
        </authorList>
    </citation>
    <scope>IDENTIFICATION</scope>
    <source>
        <tissue evidence="15">Blood</tissue>
    </source>
</reference>
<keyword evidence="7" id="KW-0297">G-protein coupled receptor</keyword>
<comment type="subcellular location">
    <subcellularLocation>
        <location evidence="1">Cell membrane</location>
        <topology evidence="1">Multi-pass membrane protein</topology>
    </subcellularLocation>
</comment>
<dbReference type="GeneID" id="129339837"/>
<evidence type="ECO:0000256" key="5">
    <source>
        <dbReference type="ARBA" id="ARBA00022729"/>
    </source>
</evidence>
<dbReference type="Pfam" id="PF01094">
    <property type="entry name" value="ANF_receptor"/>
    <property type="match status" value="1"/>
</dbReference>
<dbReference type="RefSeq" id="XP_054850388.1">
    <property type="nucleotide sequence ID" value="XM_054994413.1"/>
</dbReference>
<dbReference type="KEGG" id="emc:129339837"/>
<feature type="transmembrane region" description="Helical" evidence="12">
    <location>
        <begin position="781"/>
        <end position="801"/>
    </location>
</feature>
<evidence type="ECO:0000256" key="8">
    <source>
        <dbReference type="ARBA" id="ARBA00023136"/>
    </source>
</evidence>
<evidence type="ECO:0000256" key="4">
    <source>
        <dbReference type="ARBA" id="ARBA00022692"/>
    </source>
</evidence>
<keyword evidence="5" id="KW-0732">Signal</keyword>
<evidence type="ECO:0000313" key="15">
    <source>
        <dbReference type="RefSeq" id="XP_054850388.1"/>
    </source>
</evidence>
<dbReference type="InterPro" id="IPR017979">
    <property type="entry name" value="GPCR_3_CS"/>
</dbReference>
<evidence type="ECO:0000256" key="2">
    <source>
        <dbReference type="ARBA" id="ARBA00007242"/>
    </source>
</evidence>
<feature type="transmembrane region" description="Helical" evidence="12">
    <location>
        <begin position="694"/>
        <end position="718"/>
    </location>
</feature>
<dbReference type="Gene3D" id="2.10.50.30">
    <property type="entry name" value="GPCR, family 3, nine cysteines domain"/>
    <property type="match status" value="1"/>
</dbReference>
<dbReference type="AlphaFoldDB" id="A0AA97K5F5"/>
<dbReference type="FunFam" id="2.10.50.30:FF:000002">
    <property type="entry name" value="Vomeronasal 2 receptor, h1"/>
    <property type="match status" value="1"/>
</dbReference>
<dbReference type="InterPro" id="IPR028082">
    <property type="entry name" value="Peripla_BP_I"/>
</dbReference>
<evidence type="ECO:0000256" key="10">
    <source>
        <dbReference type="ARBA" id="ARBA00023180"/>
    </source>
</evidence>
<accession>A0AA97K5F5</accession>
<organism evidence="14 15">
    <name type="scientific">Eublepharis macularius</name>
    <name type="common">Leopard gecko</name>
    <name type="synonym">Cyrtodactylus macularius</name>
    <dbReference type="NCBI Taxonomy" id="481883"/>
    <lineage>
        <taxon>Eukaryota</taxon>
        <taxon>Metazoa</taxon>
        <taxon>Chordata</taxon>
        <taxon>Craniata</taxon>
        <taxon>Vertebrata</taxon>
        <taxon>Euteleostomi</taxon>
        <taxon>Lepidosauria</taxon>
        <taxon>Squamata</taxon>
        <taxon>Bifurcata</taxon>
        <taxon>Gekkota</taxon>
        <taxon>Eublepharidae</taxon>
        <taxon>Eublepharinae</taxon>
        <taxon>Eublepharis</taxon>
    </lineage>
</organism>
<dbReference type="PANTHER" id="PTHR24061">
    <property type="entry name" value="CALCIUM-SENSING RECEPTOR-RELATED"/>
    <property type="match status" value="1"/>
</dbReference>
<feature type="transmembrane region" description="Helical" evidence="12">
    <location>
        <begin position="657"/>
        <end position="682"/>
    </location>
</feature>
<dbReference type="InterPro" id="IPR001828">
    <property type="entry name" value="ANF_lig-bd_rcpt"/>
</dbReference>